<feature type="non-terminal residue" evidence="1">
    <location>
        <position position="92"/>
    </location>
</feature>
<dbReference type="EMBL" id="CH474002">
    <property type="protein sequence ID" value="EDL87589.1"/>
    <property type="molecule type" value="Genomic_DNA"/>
</dbReference>
<reference evidence="1 2" key="1">
    <citation type="submission" date="2005-09" db="EMBL/GenBank/DDBJ databases">
        <authorList>
            <person name="Mural R.J."/>
            <person name="Li P.W."/>
            <person name="Adams M.D."/>
            <person name="Amanatides P.G."/>
            <person name="Baden-Tillson H."/>
            <person name="Barnstead M."/>
            <person name="Chin S.H."/>
            <person name="Dew I."/>
            <person name="Evans C.A."/>
            <person name="Ferriera S."/>
            <person name="Flanigan M."/>
            <person name="Fosler C."/>
            <person name="Glodek A."/>
            <person name="Gu Z."/>
            <person name="Holt R.A."/>
            <person name="Jennings D."/>
            <person name="Kraft C.L."/>
            <person name="Lu F."/>
            <person name="Nguyen T."/>
            <person name="Nusskern D.R."/>
            <person name="Pfannkoch C.M."/>
            <person name="Sitter C."/>
            <person name="Sutton G.G."/>
            <person name="Venter J.C."/>
            <person name="Wang Z."/>
            <person name="Woodage T."/>
            <person name="Zheng X.H."/>
            <person name="Zhong F."/>
        </authorList>
    </citation>
    <scope>NUCLEOTIDE SEQUENCE [LARGE SCALE GENOMIC DNA]</scope>
    <source>
        <strain>BN</strain>
        <strain evidence="2">Sprague-Dawley</strain>
    </source>
</reference>
<evidence type="ECO:0000313" key="1">
    <source>
        <dbReference type="EMBL" id="EDL87589.1"/>
    </source>
</evidence>
<protein>
    <submittedName>
        <fullName evidence="1">RCG42124</fullName>
    </submittedName>
</protein>
<organism evidence="1 2">
    <name type="scientific">Rattus norvegicus</name>
    <name type="common">Rat</name>
    <dbReference type="NCBI Taxonomy" id="10116"/>
    <lineage>
        <taxon>Eukaryota</taxon>
        <taxon>Metazoa</taxon>
        <taxon>Chordata</taxon>
        <taxon>Craniata</taxon>
        <taxon>Vertebrata</taxon>
        <taxon>Euteleostomi</taxon>
        <taxon>Mammalia</taxon>
        <taxon>Eutheria</taxon>
        <taxon>Euarchontoglires</taxon>
        <taxon>Glires</taxon>
        <taxon>Rodentia</taxon>
        <taxon>Myomorpha</taxon>
        <taxon>Muroidea</taxon>
        <taxon>Muridae</taxon>
        <taxon>Murinae</taxon>
        <taxon>Rattus</taxon>
    </lineage>
</organism>
<name>A6JV41_RAT</name>
<evidence type="ECO:0000313" key="2">
    <source>
        <dbReference type="Proteomes" id="UP000234681"/>
    </source>
</evidence>
<accession>A6JV41</accession>
<proteinExistence type="predicted"/>
<sequence>MFYTVDNDRLKAWIREFCKHSVRLPGAVAQPRTAGLHQVCSSRLGASPPPLPQSWTRPGSLQPAWVRGTLDQPPCQRCNPNAEQDQRIAQLC</sequence>
<dbReference type="Proteomes" id="UP000234681">
    <property type="component" value="Chromosome 1"/>
</dbReference>
<gene>
    <name evidence="1" type="ORF">rCG_42124</name>
</gene>
<dbReference type="AlphaFoldDB" id="A6JV41"/>